<sequence length="374" mass="41276">MANRGATWDPQVHSISDLKTLGSSRLPKMYRDYYNEGAMDLITLQDNEEAYNRYKIKPRILVNVKDIDLTSEIFGCKTSLPLGFSPTAMQRLAHPDGELATSRAAANFGIAMCLSSYATEPIETVAAQGKGNPYAMQMCVLQDRKITKQILQRAESAGCKAFFLSVDVPMLGRRLNEYRNNFCLPEDMEWPNLLLTGKEEFAQQNIDETKGYDYDPALDWDSAIPWLRSQTKMQLWLKGVTSAEDVMLAVKYGIDGVVVSNHGGRQLDGQPATLDSLRECVTAAAGKIPVAVDGGIRRGSDIFKALALGASHCFIGRIPIWGLAYNGQEGVELALKILMQELKLTMGLAGCRSIKDISRNHVTYLNSEGVLAKL</sequence>
<name>A0A6A6CKK4_ZASCE</name>
<dbReference type="PROSITE" id="PS51349">
    <property type="entry name" value="FMN_HYDROXY_ACID_DH_2"/>
    <property type="match status" value="1"/>
</dbReference>
<dbReference type="Pfam" id="PF01070">
    <property type="entry name" value="FMN_dh"/>
    <property type="match status" value="1"/>
</dbReference>
<dbReference type="InterPro" id="IPR013785">
    <property type="entry name" value="Aldolase_TIM"/>
</dbReference>
<feature type="binding site" evidence="7">
    <location>
        <begin position="86"/>
        <end position="88"/>
    </location>
    <ligand>
        <name>FMN</name>
        <dbReference type="ChEBI" id="CHEBI:58210"/>
    </ligand>
</feature>
<gene>
    <name evidence="9" type="ORF">M409DRAFT_66197</name>
</gene>
<keyword evidence="7" id="KW-0285">Flavoprotein</keyword>
<feature type="binding site" evidence="7">
    <location>
        <position position="262"/>
    </location>
    <ligand>
        <name>glyoxylate</name>
        <dbReference type="ChEBI" id="CHEBI:36655"/>
    </ligand>
</feature>
<dbReference type="InterPro" id="IPR000262">
    <property type="entry name" value="FMN-dep_DH"/>
</dbReference>
<feature type="binding site" evidence="7">
    <location>
        <begin position="316"/>
        <end position="317"/>
    </location>
    <ligand>
        <name>FMN</name>
        <dbReference type="ChEBI" id="CHEBI:58210"/>
    </ligand>
</feature>
<feature type="domain" description="FMN hydroxy acid dehydrogenase" evidence="8">
    <location>
        <begin position="7"/>
        <end position="367"/>
    </location>
</feature>
<dbReference type="Proteomes" id="UP000799537">
    <property type="component" value="Unassembled WGS sequence"/>
</dbReference>
<comment type="cofactor">
    <cofactor evidence="1">
        <name>FMN</name>
        <dbReference type="ChEBI" id="CHEBI:58210"/>
    </cofactor>
</comment>
<feature type="binding site" evidence="7">
    <location>
        <position position="260"/>
    </location>
    <ligand>
        <name>glyoxylate</name>
        <dbReference type="ChEBI" id="CHEBI:36655"/>
    </ligand>
</feature>
<keyword evidence="2" id="KW-0560">Oxidoreductase</keyword>
<keyword evidence="7" id="KW-0288">FMN</keyword>
<dbReference type="GO" id="GO:0016491">
    <property type="term" value="F:oxidoreductase activity"/>
    <property type="evidence" value="ECO:0007669"/>
    <property type="project" value="UniProtKB-KW"/>
</dbReference>
<keyword evidence="10" id="KW-1185">Reference proteome</keyword>
<feature type="binding site" evidence="7">
    <location>
        <position position="33"/>
    </location>
    <ligand>
        <name>glyoxylate</name>
        <dbReference type="ChEBI" id="CHEBI:36655"/>
    </ligand>
</feature>
<dbReference type="InterPro" id="IPR008259">
    <property type="entry name" value="FMN_hydac_DH_AS"/>
</dbReference>
<accession>A0A6A6CKK4</accession>
<feature type="binding site" evidence="7">
    <location>
        <begin position="293"/>
        <end position="297"/>
    </location>
    <ligand>
        <name>FMN</name>
        <dbReference type="ChEBI" id="CHEBI:58210"/>
    </ligand>
</feature>
<dbReference type="InterPro" id="IPR037396">
    <property type="entry name" value="FMN_HAD"/>
</dbReference>
<dbReference type="Gene3D" id="3.20.20.70">
    <property type="entry name" value="Aldolase class I"/>
    <property type="match status" value="1"/>
</dbReference>
<evidence type="ECO:0000256" key="5">
    <source>
        <dbReference type="ARBA" id="ARBA00083297"/>
    </source>
</evidence>
<dbReference type="PANTHER" id="PTHR10578">
    <property type="entry name" value="S -2-HYDROXY-ACID OXIDASE-RELATED"/>
    <property type="match status" value="1"/>
</dbReference>
<evidence type="ECO:0000256" key="3">
    <source>
        <dbReference type="ARBA" id="ARBA00024042"/>
    </source>
</evidence>
<dbReference type="CDD" id="cd02809">
    <property type="entry name" value="alpha_hydroxyacid_oxid_FMN"/>
    <property type="match status" value="1"/>
</dbReference>
<evidence type="ECO:0000256" key="4">
    <source>
        <dbReference type="ARBA" id="ARBA00073420"/>
    </source>
</evidence>
<dbReference type="PIRSF" id="PIRSF000138">
    <property type="entry name" value="Al-hdrx_acd_dh"/>
    <property type="match status" value="1"/>
</dbReference>
<feature type="binding site" evidence="7">
    <location>
        <position position="174"/>
    </location>
    <ligand>
        <name>glyoxylate</name>
        <dbReference type="ChEBI" id="CHEBI:36655"/>
    </ligand>
</feature>
<dbReference type="SUPFAM" id="SSF51395">
    <property type="entry name" value="FMN-linked oxidoreductases"/>
    <property type="match status" value="1"/>
</dbReference>
<feature type="binding site" evidence="7">
    <location>
        <position position="115"/>
    </location>
    <ligand>
        <name>FMN</name>
        <dbReference type="ChEBI" id="CHEBI:58210"/>
    </ligand>
</feature>
<evidence type="ECO:0000313" key="10">
    <source>
        <dbReference type="Proteomes" id="UP000799537"/>
    </source>
</evidence>
<evidence type="ECO:0000313" key="9">
    <source>
        <dbReference type="EMBL" id="KAF2167143.1"/>
    </source>
</evidence>
<evidence type="ECO:0000259" key="8">
    <source>
        <dbReference type="PROSITE" id="PS51349"/>
    </source>
</evidence>
<dbReference type="InterPro" id="IPR012133">
    <property type="entry name" value="Alpha-hydoxy_acid_DH_FMN"/>
</dbReference>
<dbReference type="RefSeq" id="XP_033668032.1">
    <property type="nucleotide sequence ID" value="XM_033816833.1"/>
</dbReference>
<feature type="binding site" evidence="7">
    <location>
        <position position="238"/>
    </location>
    <ligand>
        <name>FMN</name>
        <dbReference type="ChEBI" id="CHEBI:58210"/>
    </ligand>
</feature>
<dbReference type="GO" id="GO:0005737">
    <property type="term" value="C:cytoplasm"/>
    <property type="evidence" value="ECO:0007669"/>
    <property type="project" value="UniProtKB-ARBA"/>
</dbReference>
<dbReference type="GO" id="GO:0010181">
    <property type="term" value="F:FMN binding"/>
    <property type="evidence" value="ECO:0007669"/>
    <property type="project" value="InterPro"/>
</dbReference>
<dbReference type="FunFam" id="3.20.20.70:FF:000056">
    <property type="entry name" value="hydroxyacid oxidase 2"/>
    <property type="match status" value="1"/>
</dbReference>
<proteinExistence type="inferred from homology"/>
<dbReference type="OrthoDB" id="1925334at2759"/>
<dbReference type="AlphaFoldDB" id="A0A6A6CKK4"/>
<dbReference type="PROSITE" id="PS00557">
    <property type="entry name" value="FMN_HYDROXY_ACID_DH_1"/>
    <property type="match status" value="1"/>
</dbReference>
<feature type="binding site" evidence="7">
    <location>
        <position position="137"/>
    </location>
    <ligand>
        <name>FMN</name>
        <dbReference type="ChEBI" id="CHEBI:58210"/>
    </ligand>
</feature>
<reference evidence="9" key="1">
    <citation type="journal article" date="2020" name="Stud. Mycol.">
        <title>101 Dothideomycetes genomes: a test case for predicting lifestyles and emergence of pathogens.</title>
        <authorList>
            <person name="Haridas S."/>
            <person name="Albert R."/>
            <person name="Binder M."/>
            <person name="Bloem J."/>
            <person name="Labutti K."/>
            <person name="Salamov A."/>
            <person name="Andreopoulos B."/>
            <person name="Baker S."/>
            <person name="Barry K."/>
            <person name="Bills G."/>
            <person name="Bluhm B."/>
            <person name="Cannon C."/>
            <person name="Castanera R."/>
            <person name="Culley D."/>
            <person name="Daum C."/>
            <person name="Ezra D."/>
            <person name="Gonzalez J."/>
            <person name="Henrissat B."/>
            <person name="Kuo A."/>
            <person name="Liang C."/>
            <person name="Lipzen A."/>
            <person name="Lutzoni F."/>
            <person name="Magnuson J."/>
            <person name="Mondo S."/>
            <person name="Nolan M."/>
            <person name="Ohm R."/>
            <person name="Pangilinan J."/>
            <person name="Park H.-J."/>
            <person name="Ramirez L."/>
            <person name="Alfaro M."/>
            <person name="Sun H."/>
            <person name="Tritt A."/>
            <person name="Yoshinaga Y."/>
            <person name="Zwiers L.-H."/>
            <person name="Turgeon B."/>
            <person name="Goodwin S."/>
            <person name="Spatafora J."/>
            <person name="Crous P."/>
            <person name="Grigoriev I."/>
        </authorList>
    </citation>
    <scope>NUCLEOTIDE SEQUENCE</scope>
    <source>
        <strain evidence="9">ATCC 36951</strain>
    </source>
</reference>
<evidence type="ECO:0000256" key="6">
    <source>
        <dbReference type="PIRSR" id="PIRSR000138-1"/>
    </source>
</evidence>
<comment type="similarity">
    <text evidence="3">Belongs to the FMN-dependent alpha-hydroxy acid dehydrogenase family.</text>
</comment>
<dbReference type="GeneID" id="54570105"/>
<dbReference type="EMBL" id="ML993594">
    <property type="protein sequence ID" value="KAF2167143.1"/>
    <property type="molecule type" value="Genomic_DNA"/>
</dbReference>
<protein>
    <recommendedName>
        <fullName evidence="4">Oxidase FUB9</fullName>
    </recommendedName>
    <alternativeName>
        <fullName evidence="5">Fusaric acid biosynthesis protein 9</fullName>
    </alternativeName>
</protein>
<dbReference type="PANTHER" id="PTHR10578:SF149">
    <property type="entry name" value="2-HYDROXYACID OXIDASE 2"/>
    <property type="match status" value="1"/>
</dbReference>
<evidence type="ECO:0000256" key="2">
    <source>
        <dbReference type="ARBA" id="ARBA00023002"/>
    </source>
</evidence>
<organism evidence="9 10">
    <name type="scientific">Zasmidium cellare ATCC 36951</name>
    <dbReference type="NCBI Taxonomy" id="1080233"/>
    <lineage>
        <taxon>Eukaryota</taxon>
        <taxon>Fungi</taxon>
        <taxon>Dikarya</taxon>
        <taxon>Ascomycota</taxon>
        <taxon>Pezizomycotina</taxon>
        <taxon>Dothideomycetes</taxon>
        <taxon>Dothideomycetidae</taxon>
        <taxon>Mycosphaerellales</taxon>
        <taxon>Mycosphaerellaceae</taxon>
        <taxon>Zasmidium</taxon>
    </lineage>
</organism>
<feature type="binding site" evidence="7">
    <location>
        <position position="265"/>
    </location>
    <ligand>
        <name>glyoxylate</name>
        <dbReference type="ChEBI" id="CHEBI:36655"/>
    </ligand>
</feature>
<evidence type="ECO:0000256" key="1">
    <source>
        <dbReference type="ARBA" id="ARBA00001917"/>
    </source>
</evidence>
<evidence type="ECO:0000256" key="7">
    <source>
        <dbReference type="PIRSR" id="PIRSR000138-2"/>
    </source>
</evidence>
<feature type="active site" description="Proton acceptor" evidence="6">
    <location>
        <position position="262"/>
    </location>
</feature>